<dbReference type="GO" id="GO:0016020">
    <property type="term" value="C:membrane"/>
    <property type="evidence" value="ECO:0007669"/>
    <property type="project" value="InterPro"/>
</dbReference>
<keyword evidence="10" id="KW-1133">Transmembrane helix</keyword>
<evidence type="ECO:0000259" key="11">
    <source>
        <dbReference type="Pfam" id="PF02518"/>
    </source>
</evidence>
<evidence type="ECO:0000256" key="10">
    <source>
        <dbReference type="SAM" id="Phobius"/>
    </source>
</evidence>
<dbReference type="InterPro" id="IPR003594">
    <property type="entry name" value="HATPase_dom"/>
</dbReference>
<dbReference type="GO" id="GO:0046983">
    <property type="term" value="F:protein dimerization activity"/>
    <property type="evidence" value="ECO:0007669"/>
    <property type="project" value="InterPro"/>
</dbReference>
<keyword evidence="4" id="KW-0808">Transferase</keyword>
<protein>
    <recommendedName>
        <fullName evidence="2">histidine kinase</fullName>
        <ecNumber evidence="2">2.7.13.3</ecNumber>
    </recommendedName>
</protein>
<keyword evidence="14" id="KW-1185">Reference proteome</keyword>
<keyword evidence="5" id="KW-0547">Nucleotide-binding</keyword>
<reference evidence="13 14" key="1">
    <citation type="submission" date="2020-08" db="EMBL/GenBank/DDBJ databases">
        <title>Sequencing the genomes of 1000 actinobacteria strains.</title>
        <authorList>
            <person name="Klenk H.-P."/>
        </authorList>
    </citation>
    <scope>NUCLEOTIDE SEQUENCE [LARGE SCALE GENOMIC DNA]</scope>
    <source>
        <strain evidence="13 14">DSM 45809</strain>
    </source>
</reference>
<keyword evidence="8" id="KW-0902">Two-component regulatory system</keyword>
<dbReference type="GO" id="GO:0005524">
    <property type="term" value="F:ATP binding"/>
    <property type="evidence" value="ECO:0007669"/>
    <property type="project" value="UniProtKB-KW"/>
</dbReference>
<feature type="transmembrane region" description="Helical" evidence="10">
    <location>
        <begin position="84"/>
        <end position="103"/>
    </location>
</feature>
<evidence type="ECO:0000256" key="1">
    <source>
        <dbReference type="ARBA" id="ARBA00000085"/>
    </source>
</evidence>
<dbReference type="EC" id="2.7.13.3" evidence="2"/>
<dbReference type="EMBL" id="JACHNB010000001">
    <property type="protein sequence ID" value="MBB4741831.1"/>
    <property type="molecule type" value="Genomic_DNA"/>
</dbReference>
<dbReference type="InterPro" id="IPR011712">
    <property type="entry name" value="Sig_transdc_His_kin_sub3_dim/P"/>
</dbReference>
<comment type="caution">
    <text evidence="13">The sequence shown here is derived from an EMBL/GenBank/DDBJ whole genome shotgun (WGS) entry which is preliminary data.</text>
</comment>
<accession>A0A7W7H0N9</accession>
<dbReference type="InterPro" id="IPR050482">
    <property type="entry name" value="Sensor_HK_TwoCompSys"/>
</dbReference>
<dbReference type="Pfam" id="PF02518">
    <property type="entry name" value="HATPase_c"/>
    <property type="match status" value="1"/>
</dbReference>
<dbReference type="SUPFAM" id="SSF55874">
    <property type="entry name" value="ATPase domain of HSP90 chaperone/DNA topoisomerase II/histidine kinase"/>
    <property type="match status" value="1"/>
</dbReference>
<organism evidence="13 14">
    <name type="scientific">Actinoplanes octamycinicus</name>
    <dbReference type="NCBI Taxonomy" id="135948"/>
    <lineage>
        <taxon>Bacteria</taxon>
        <taxon>Bacillati</taxon>
        <taxon>Actinomycetota</taxon>
        <taxon>Actinomycetes</taxon>
        <taxon>Micromonosporales</taxon>
        <taxon>Micromonosporaceae</taxon>
        <taxon>Actinoplanes</taxon>
    </lineage>
</organism>
<evidence type="ECO:0000313" key="14">
    <source>
        <dbReference type="Proteomes" id="UP000546162"/>
    </source>
</evidence>
<name>A0A7W7H0N9_9ACTN</name>
<evidence type="ECO:0000256" key="6">
    <source>
        <dbReference type="ARBA" id="ARBA00022777"/>
    </source>
</evidence>
<evidence type="ECO:0000256" key="7">
    <source>
        <dbReference type="ARBA" id="ARBA00022840"/>
    </source>
</evidence>
<evidence type="ECO:0000256" key="5">
    <source>
        <dbReference type="ARBA" id="ARBA00022741"/>
    </source>
</evidence>
<feature type="transmembrane region" description="Helical" evidence="10">
    <location>
        <begin position="55"/>
        <end position="72"/>
    </location>
</feature>
<dbReference type="Pfam" id="PF07730">
    <property type="entry name" value="HisKA_3"/>
    <property type="match status" value="1"/>
</dbReference>
<dbReference type="PANTHER" id="PTHR24421">
    <property type="entry name" value="NITRATE/NITRITE SENSOR PROTEIN NARX-RELATED"/>
    <property type="match status" value="1"/>
</dbReference>
<feature type="domain" description="Histidine kinase/HSP90-like ATPase" evidence="11">
    <location>
        <begin position="233"/>
        <end position="303"/>
    </location>
</feature>
<dbReference type="InterPro" id="IPR036890">
    <property type="entry name" value="HATPase_C_sf"/>
</dbReference>
<keyword evidence="10" id="KW-0812">Transmembrane</keyword>
<proteinExistence type="predicted"/>
<feature type="region of interest" description="Disordered" evidence="9">
    <location>
        <begin position="265"/>
        <end position="291"/>
    </location>
</feature>
<evidence type="ECO:0000256" key="3">
    <source>
        <dbReference type="ARBA" id="ARBA00022553"/>
    </source>
</evidence>
<dbReference type="Gene3D" id="3.30.565.10">
    <property type="entry name" value="Histidine kinase-like ATPase, C-terminal domain"/>
    <property type="match status" value="1"/>
</dbReference>
<keyword evidence="7" id="KW-0067">ATP-binding</keyword>
<keyword evidence="10" id="KW-0472">Membrane</keyword>
<feature type="transmembrane region" description="Helical" evidence="10">
    <location>
        <begin position="31"/>
        <end position="48"/>
    </location>
</feature>
<dbReference type="RefSeq" id="WP_185042271.1">
    <property type="nucleotide sequence ID" value="NZ_BAABFG010000005.1"/>
</dbReference>
<dbReference type="GO" id="GO:0000155">
    <property type="term" value="F:phosphorelay sensor kinase activity"/>
    <property type="evidence" value="ECO:0007669"/>
    <property type="project" value="InterPro"/>
</dbReference>
<keyword evidence="6 13" id="KW-0418">Kinase</keyword>
<gene>
    <name evidence="13" type="ORF">BJY16_005290</name>
</gene>
<dbReference type="AlphaFoldDB" id="A0A7W7H0N9"/>
<evidence type="ECO:0000256" key="2">
    <source>
        <dbReference type="ARBA" id="ARBA00012438"/>
    </source>
</evidence>
<keyword evidence="3" id="KW-0597">Phosphoprotein</keyword>
<evidence type="ECO:0000256" key="8">
    <source>
        <dbReference type="ARBA" id="ARBA00023012"/>
    </source>
</evidence>
<dbReference type="Proteomes" id="UP000546162">
    <property type="component" value="Unassembled WGS sequence"/>
</dbReference>
<comment type="catalytic activity">
    <reaction evidence="1">
        <text>ATP + protein L-histidine = ADP + protein N-phospho-L-histidine.</text>
        <dbReference type="EC" id="2.7.13.3"/>
    </reaction>
</comment>
<evidence type="ECO:0000259" key="12">
    <source>
        <dbReference type="Pfam" id="PF07730"/>
    </source>
</evidence>
<evidence type="ECO:0000256" key="4">
    <source>
        <dbReference type="ARBA" id="ARBA00022679"/>
    </source>
</evidence>
<evidence type="ECO:0000313" key="13">
    <source>
        <dbReference type="EMBL" id="MBB4741831.1"/>
    </source>
</evidence>
<sequence length="321" mass="33460">MMRRNLGWAGMAAGAATPCLAFVADLGDPPQLFILVVTTLAALTAAAVRWGPRRHIAPVAGLAAAAMALVLWSFTGGMPTPQRLVAAAVWTTPALVALVVGGYPRLMLHRRAVAVQRARRAQRLQVARDLHDFVAHDISGIVAQAQAARFVADSRPEAAGPALARIEAAGLAALDTMDRMVGMLHDADPATVRPLPTLDELPALVDRFRAAGHLDVRLVHNAGPVPRDSGAMAYRIVAEALTNVRRHAPGATRVEITVTGGASGVEVRVSDDSTASPPRRRRGGRGLSGLRDRVTAAGGTFSAGPGACGWEVVADIPVVAA</sequence>
<dbReference type="Gene3D" id="1.20.5.1930">
    <property type="match status" value="1"/>
</dbReference>
<dbReference type="PANTHER" id="PTHR24421:SF10">
    <property type="entry name" value="NITRATE_NITRITE SENSOR PROTEIN NARQ"/>
    <property type="match status" value="1"/>
</dbReference>
<feature type="domain" description="Signal transduction histidine kinase subgroup 3 dimerisation and phosphoacceptor" evidence="12">
    <location>
        <begin position="123"/>
        <end position="187"/>
    </location>
</feature>
<dbReference type="CDD" id="cd16917">
    <property type="entry name" value="HATPase_UhpB-NarQ-NarX-like"/>
    <property type="match status" value="1"/>
</dbReference>
<evidence type="ECO:0000256" key="9">
    <source>
        <dbReference type="SAM" id="MobiDB-lite"/>
    </source>
</evidence>